<proteinExistence type="predicted"/>
<accession>A0AAV7BEL1</accession>
<reference evidence="1" key="1">
    <citation type="thesis" date="2020" institute="ProQuest LLC" country="789 East Eisenhower Parkway, Ann Arbor, MI, USA">
        <title>Comparative Genomics and Chromosome Evolution.</title>
        <authorList>
            <person name="Mudd A.B."/>
        </authorList>
    </citation>
    <scope>NUCLEOTIDE SEQUENCE</scope>
    <source>
        <strain evidence="1">237g6f4</strain>
        <tissue evidence="1">Blood</tissue>
    </source>
</reference>
<dbReference type="EMBL" id="WNYA01000005">
    <property type="protein sequence ID" value="KAG8570960.1"/>
    <property type="molecule type" value="Genomic_DNA"/>
</dbReference>
<sequence>MMENHTRMHTVFWENIGRRITNIHMVLLDQNEKLLIPKTLYVTELGGWHILDTLMGDSQYRHQKKWFCGGAAIYAAYLHELHFK</sequence>
<organism evidence="1 2">
    <name type="scientific">Engystomops pustulosus</name>
    <name type="common">Tungara frog</name>
    <name type="synonym">Physalaemus pustulosus</name>
    <dbReference type="NCBI Taxonomy" id="76066"/>
    <lineage>
        <taxon>Eukaryota</taxon>
        <taxon>Metazoa</taxon>
        <taxon>Chordata</taxon>
        <taxon>Craniata</taxon>
        <taxon>Vertebrata</taxon>
        <taxon>Euteleostomi</taxon>
        <taxon>Amphibia</taxon>
        <taxon>Batrachia</taxon>
        <taxon>Anura</taxon>
        <taxon>Neobatrachia</taxon>
        <taxon>Hyloidea</taxon>
        <taxon>Leptodactylidae</taxon>
        <taxon>Leiuperinae</taxon>
        <taxon>Engystomops</taxon>
    </lineage>
</organism>
<comment type="caution">
    <text evidence="1">The sequence shown here is derived from an EMBL/GenBank/DDBJ whole genome shotgun (WGS) entry which is preliminary data.</text>
</comment>
<keyword evidence="2" id="KW-1185">Reference proteome</keyword>
<evidence type="ECO:0000313" key="1">
    <source>
        <dbReference type="EMBL" id="KAG8570960.1"/>
    </source>
</evidence>
<dbReference type="Proteomes" id="UP000824782">
    <property type="component" value="Unassembled WGS sequence"/>
</dbReference>
<dbReference type="AlphaFoldDB" id="A0AAV7BEL1"/>
<gene>
    <name evidence="1" type="ORF">GDO81_011484</name>
</gene>
<protein>
    <submittedName>
        <fullName evidence="1">Uncharacterized protein</fullName>
    </submittedName>
</protein>
<name>A0AAV7BEL1_ENGPU</name>
<evidence type="ECO:0000313" key="2">
    <source>
        <dbReference type="Proteomes" id="UP000824782"/>
    </source>
</evidence>